<reference evidence="2 3" key="1">
    <citation type="submission" date="2020-08" db="EMBL/GenBank/DDBJ databases">
        <title>Bridging the membrane lipid divide: bacteria of the FCB group superphylum have the potential to synthesize archaeal ether lipids.</title>
        <authorList>
            <person name="Villanueva L."/>
            <person name="Von Meijenfeldt F.A.B."/>
            <person name="Westbye A.B."/>
            <person name="Yadav S."/>
            <person name="Hopmans E.C."/>
            <person name="Dutilh B.E."/>
            <person name="Sinninghe Damste J.S."/>
        </authorList>
    </citation>
    <scope>NUCLEOTIDE SEQUENCE [LARGE SCALE GENOMIC DNA]</scope>
    <source>
        <strain evidence="2">NIOZ-UU27</strain>
    </source>
</reference>
<sequence length="162" mass="18373">MTTCIYPMPEWLEESKKLYDSTFEKKLKKISGHYAYQIKAEPAWGIDKDLFQCAIMDVGKLIELKFYTEEEAQKDADFIMAASAPVWKNILTKADKFVAAFMARRIKLGKGNPVKALALGPYAGTMVESLTQVELVFPDDLSPEELEKFKVSFAEYREKAGV</sequence>
<protein>
    <submittedName>
        <fullName evidence="2">SCP2 sterol-binding domain-containing protein</fullName>
    </submittedName>
</protein>
<comment type="caution">
    <text evidence="2">The sequence shown here is derived from an EMBL/GenBank/DDBJ whole genome shotgun (WGS) entry which is preliminary data.</text>
</comment>
<dbReference type="InterPro" id="IPR003033">
    <property type="entry name" value="SCP2_sterol-bd_dom"/>
</dbReference>
<dbReference type="AlphaFoldDB" id="A0A8J6N1E6"/>
<dbReference type="Gene3D" id="3.30.1050.10">
    <property type="entry name" value="SCP2 sterol-binding domain"/>
    <property type="match status" value="1"/>
</dbReference>
<dbReference type="EMBL" id="JACNJD010000232">
    <property type="protein sequence ID" value="MBC8177734.1"/>
    <property type="molecule type" value="Genomic_DNA"/>
</dbReference>
<dbReference type="SUPFAM" id="SSF55718">
    <property type="entry name" value="SCP-like"/>
    <property type="match status" value="1"/>
</dbReference>
<gene>
    <name evidence="2" type="ORF">H8E19_10050</name>
</gene>
<proteinExistence type="predicted"/>
<evidence type="ECO:0000313" key="2">
    <source>
        <dbReference type="EMBL" id="MBC8177734.1"/>
    </source>
</evidence>
<dbReference type="Proteomes" id="UP000650524">
    <property type="component" value="Unassembled WGS sequence"/>
</dbReference>
<evidence type="ECO:0000313" key="3">
    <source>
        <dbReference type="Proteomes" id="UP000650524"/>
    </source>
</evidence>
<name>A0A8J6N1E6_9DELT</name>
<organism evidence="2 3">
    <name type="scientific">Candidatus Desulfacyla euxinica</name>
    <dbReference type="NCBI Taxonomy" id="2841693"/>
    <lineage>
        <taxon>Bacteria</taxon>
        <taxon>Deltaproteobacteria</taxon>
        <taxon>Candidatus Desulfacyla</taxon>
    </lineage>
</organism>
<accession>A0A8J6N1E6</accession>
<dbReference type="InterPro" id="IPR036527">
    <property type="entry name" value="SCP2_sterol-bd_dom_sf"/>
</dbReference>
<feature type="domain" description="SCP2" evidence="1">
    <location>
        <begin position="21"/>
        <end position="119"/>
    </location>
</feature>
<dbReference type="Pfam" id="PF02036">
    <property type="entry name" value="SCP2"/>
    <property type="match status" value="1"/>
</dbReference>
<evidence type="ECO:0000259" key="1">
    <source>
        <dbReference type="Pfam" id="PF02036"/>
    </source>
</evidence>